<protein>
    <submittedName>
        <fullName evidence="11">GtrA family protein</fullName>
    </submittedName>
</protein>
<feature type="transmembrane region" description="Helical" evidence="8">
    <location>
        <begin position="251"/>
        <end position="269"/>
    </location>
</feature>
<feature type="transmembrane region" description="Helical" evidence="8">
    <location>
        <begin position="221"/>
        <end position="239"/>
    </location>
</feature>
<organism evidence="11 12">
    <name type="scientific">Methylomonas paludis</name>
    <dbReference type="NCBI Taxonomy" id="1173101"/>
    <lineage>
        <taxon>Bacteria</taxon>
        <taxon>Pseudomonadati</taxon>
        <taxon>Pseudomonadota</taxon>
        <taxon>Gammaproteobacteria</taxon>
        <taxon>Methylococcales</taxon>
        <taxon>Methylococcaceae</taxon>
        <taxon>Methylomonas</taxon>
    </lineage>
</organism>
<dbReference type="Proteomes" id="UP000676649">
    <property type="component" value="Chromosome"/>
</dbReference>
<gene>
    <name evidence="11" type="ORF">KEF85_04265</name>
</gene>
<dbReference type="GO" id="GO:0005886">
    <property type="term" value="C:plasma membrane"/>
    <property type="evidence" value="ECO:0007669"/>
    <property type="project" value="UniProtKB-SubCell"/>
</dbReference>
<name>A0A975MQ27_9GAMM</name>
<keyword evidence="5 8" id="KW-0812">Transmembrane</keyword>
<evidence type="ECO:0000313" key="11">
    <source>
        <dbReference type="EMBL" id="QWF71699.1"/>
    </source>
</evidence>
<evidence type="ECO:0000259" key="9">
    <source>
        <dbReference type="Pfam" id="PF04138"/>
    </source>
</evidence>
<proteinExistence type="predicted"/>
<feature type="transmembrane region" description="Helical" evidence="8">
    <location>
        <begin position="12"/>
        <end position="35"/>
    </location>
</feature>
<feature type="transmembrane region" description="Helical" evidence="8">
    <location>
        <begin position="536"/>
        <end position="558"/>
    </location>
</feature>
<evidence type="ECO:0000256" key="7">
    <source>
        <dbReference type="ARBA" id="ARBA00023136"/>
    </source>
</evidence>
<comment type="subcellular location">
    <subcellularLocation>
        <location evidence="1">Cell membrane</location>
        <topology evidence="1">Multi-pass membrane protein</topology>
    </subcellularLocation>
</comment>
<dbReference type="InterPro" id="IPR038731">
    <property type="entry name" value="RgtA/B/C-like"/>
</dbReference>
<feature type="domain" description="Glycosyltransferase RgtA/B/C/D-like" evidence="10">
    <location>
        <begin position="202"/>
        <end position="359"/>
    </location>
</feature>
<dbReference type="KEGG" id="mpad:KEF85_04265"/>
<dbReference type="InterPro" id="IPR007267">
    <property type="entry name" value="GtrA_DPMS_TM"/>
</dbReference>
<dbReference type="Pfam" id="PF13231">
    <property type="entry name" value="PMT_2"/>
    <property type="match status" value="1"/>
</dbReference>
<feature type="transmembrane region" description="Helical" evidence="8">
    <location>
        <begin position="505"/>
        <end position="530"/>
    </location>
</feature>
<evidence type="ECO:0000256" key="1">
    <source>
        <dbReference type="ARBA" id="ARBA00004651"/>
    </source>
</evidence>
<feature type="transmembrane region" description="Helical" evidence="8">
    <location>
        <begin position="275"/>
        <end position="292"/>
    </location>
</feature>
<feature type="domain" description="GtrA/DPMS transmembrane" evidence="9">
    <location>
        <begin position="12"/>
        <end position="126"/>
    </location>
</feature>
<evidence type="ECO:0000256" key="2">
    <source>
        <dbReference type="ARBA" id="ARBA00022475"/>
    </source>
</evidence>
<dbReference type="GO" id="GO:0016763">
    <property type="term" value="F:pentosyltransferase activity"/>
    <property type="evidence" value="ECO:0007669"/>
    <property type="project" value="TreeGrafter"/>
</dbReference>
<keyword evidence="6 8" id="KW-1133">Transmembrane helix</keyword>
<feature type="transmembrane region" description="Helical" evidence="8">
    <location>
        <begin position="144"/>
        <end position="162"/>
    </location>
</feature>
<dbReference type="RefSeq" id="WP_215583481.1">
    <property type="nucleotide sequence ID" value="NZ_CP073754.1"/>
</dbReference>
<keyword evidence="3" id="KW-0328">Glycosyltransferase</keyword>
<feature type="transmembrane region" description="Helical" evidence="8">
    <location>
        <begin position="41"/>
        <end position="61"/>
    </location>
</feature>
<sequence>MKISPAFRVFIRYVIGGGLATLIHLLVLAFLVEIYRFNPSLATSLGFCIGTVFNYLFQYHLTFRAKGSHAQVFLRYIIVTVLMMGVNAALFWALTQRASMPYIYAQMLATIVIMFCNFAINRLYTFSHIEHEGKIMNTIKKYRIWLIFLLAFVLRLTVFLLFRPWDIQVQTESILTGDSPLYHSLAQCIVDHFSFCGDTFRTPGYPFFIAVFYQLFGTKPWVVLFAQIFVDLVTLYYVFKIGELLFSSRVGIIAAALFAIDANAIIWAANLYSESLYDALLAAALYYYLYALKLGKGRSFLSAGLLLALTALVKPVSQYYFVILLGCALVWPTKNLLLRTKYALLFGLAFVITISPWLYRNYTLYDTVKLSSVQGENLLFWQVVYARAKETHQPAEVITAAYLAQAQALGYSGYYGHSETGSRNPFVSEAIAQHIAVEYIKTHPQLYASSLISGVLHTYANLGTADIIKRLGLPPTHLPGEAMFATESQFQLIATFFQSKSLPEIVAGMIVLVLLLVNYTTFLMGSYTLFRQRRLAILALFSVSIAYFTATGGTIGLARFRLPITPLYLLIGAVYIDQKWRQK</sequence>
<evidence type="ECO:0000313" key="12">
    <source>
        <dbReference type="Proteomes" id="UP000676649"/>
    </source>
</evidence>
<evidence type="ECO:0000259" key="10">
    <source>
        <dbReference type="Pfam" id="PF13231"/>
    </source>
</evidence>
<keyword evidence="2" id="KW-1003">Cell membrane</keyword>
<feature type="transmembrane region" description="Helical" evidence="8">
    <location>
        <begin position="73"/>
        <end position="95"/>
    </location>
</feature>
<dbReference type="EMBL" id="CP073754">
    <property type="protein sequence ID" value="QWF71699.1"/>
    <property type="molecule type" value="Genomic_DNA"/>
</dbReference>
<keyword evidence="7 8" id="KW-0472">Membrane</keyword>
<evidence type="ECO:0000256" key="5">
    <source>
        <dbReference type="ARBA" id="ARBA00022692"/>
    </source>
</evidence>
<keyword evidence="4" id="KW-0808">Transferase</keyword>
<dbReference type="PANTHER" id="PTHR33908">
    <property type="entry name" value="MANNOSYLTRANSFERASE YKCB-RELATED"/>
    <property type="match status" value="1"/>
</dbReference>
<dbReference type="Pfam" id="PF04138">
    <property type="entry name" value="GtrA_DPMS_TM"/>
    <property type="match status" value="1"/>
</dbReference>
<evidence type="ECO:0000256" key="6">
    <source>
        <dbReference type="ARBA" id="ARBA00022989"/>
    </source>
</evidence>
<keyword evidence="12" id="KW-1185">Reference proteome</keyword>
<evidence type="ECO:0000256" key="8">
    <source>
        <dbReference type="SAM" id="Phobius"/>
    </source>
</evidence>
<dbReference type="GO" id="GO:0009103">
    <property type="term" value="P:lipopolysaccharide biosynthetic process"/>
    <property type="evidence" value="ECO:0007669"/>
    <property type="project" value="UniProtKB-ARBA"/>
</dbReference>
<reference evidence="11" key="1">
    <citation type="submission" date="2021-04" db="EMBL/GenBank/DDBJ databases">
        <title>Draft genome sequence data of methanotrophic Methylovulum sp. strain S1L and Methylomonas sp. strain S2AM isolated from boreal lake water columns.</title>
        <authorList>
            <person name="Rissanen A.J."/>
            <person name="Mangayil R."/>
            <person name="Svenning M.M."/>
            <person name="Khanongnuch R."/>
        </authorList>
    </citation>
    <scope>NUCLEOTIDE SEQUENCE</scope>
    <source>
        <strain evidence="11">S2AM</strain>
    </source>
</reference>
<dbReference type="AlphaFoldDB" id="A0A975MQ27"/>
<accession>A0A975MQ27</accession>
<feature type="transmembrane region" description="Helical" evidence="8">
    <location>
        <begin position="101"/>
        <end position="124"/>
    </location>
</feature>
<dbReference type="PANTHER" id="PTHR33908:SF11">
    <property type="entry name" value="MEMBRANE PROTEIN"/>
    <property type="match status" value="1"/>
</dbReference>
<evidence type="ECO:0000256" key="4">
    <source>
        <dbReference type="ARBA" id="ARBA00022679"/>
    </source>
</evidence>
<evidence type="ECO:0000256" key="3">
    <source>
        <dbReference type="ARBA" id="ARBA00022676"/>
    </source>
</evidence>
<feature type="transmembrane region" description="Helical" evidence="8">
    <location>
        <begin position="343"/>
        <end position="359"/>
    </location>
</feature>
<dbReference type="InterPro" id="IPR050297">
    <property type="entry name" value="LipidA_mod_glycosyltrf_83"/>
</dbReference>
<feature type="transmembrane region" description="Helical" evidence="8">
    <location>
        <begin position="304"/>
        <end position="331"/>
    </location>
</feature>